<keyword evidence="2" id="KW-1185">Reference proteome</keyword>
<organism evidence="1 2">
    <name type="scientific">Cristinia sonorae</name>
    <dbReference type="NCBI Taxonomy" id="1940300"/>
    <lineage>
        <taxon>Eukaryota</taxon>
        <taxon>Fungi</taxon>
        <taxon>Dikarya</taxon>
        <taxon>Basidiomycota</taxon>
        <taxon>Agaricomycotina</taxon>
        <taxon>Agaricomycetes</taxon>
        <taxon>Agaricomycetidae</taxon>
        <taxon>Agaricales</taxon>
        <taxon>Pleurotineae</taxon>
        <taxon>Stephanosporaceae</taxon>
        <taxon>Cristinia</taxon>
    </lineage>
</organism>
<reference evidence="1" key="1">
    <citation type="journal article" date="2021" name="New Phytol.">
        <title>Evolutionary innovations through gain and loss of genes in the ectomycorrhizal Boletales.</title>
        <authorList>
            <person name="Wu G."/>
            <person name="Miyauchi S."/>
            <person name="Morin E."/>
            <person name="Kuo A."/>
            <person name="Drula E."/>
            <person name="Varga T."/>
            <person name="Kohler A."/>
            <person name="Feng B."/>
            <person name="Cao Y."/>
            <person name="Lipzen A."/>
            <person name="Daum C."/>
            <person name="Hundley H."/>
            <person name="Pangilinan J."/>
            <person name="Johnson J."/>
            <person name="Barry K."/>
            <person name="LaButti K."/>
            <person name="Ng V."/>
            <person name="Ahrendt S."/>
            <person name="Min B."/>
            <person name="Choi I.G."/>
            <person name="Park H."/>
            <person name="Plett J.M."/>
            <person name="Magnuson J."/>
            <person name="Spatafora J.W."/>
            <person name="Nagy L.G."/>
            <person name="Henrissat B."/>
            <person name="Grigoriev I.V."/>
            <person name="Yang Z.L."/>
            <person name="Xu J."/>
            <person name="Martin F.M."/>
        </authorList>
    </citation>
    <scope>NUCLEOTIDE SEQUENCE</scope>
    <source>
        <strain evidence="1">KKN 215</strain>
    </source>
</reference>
<evidence type="ECO:0000313" key="1">
    <source>
        <dbReference type="EMBL" id="KAH8104558.1"/>
    </source>
</evidence>
<accession>A0A8K0UTY7</accession>
<evidence type="ECO:0000313" key="2">
    <source>
        <dbReference type="Proteomes" id="UP000813824"/>
    </source>
</evidence>
<dbReference type="AlphaFoldDB" id="A0A8K0UTY7"/>
<dbReference type="EMBL" id="JAEVFJ010000005">
    <property type="protein sequence ID" value="KAH8104558.1"/>
    <property type="molecule type" value="Genomic_DNA"/>
</dbReference>
<proteinExistence type="predicted"/>
<protein>
    <submittedName>
        <fullName evidence="1">Uncharacterized protein</fullName>
    </submittedName>
</protein>
<sequence length="169" mass="18921">MTRSIFGFSVLTHRSSSLLTVTVVRVLYPDDTPPPPSSPLSRLRSRSPFTPFYVLSRVSSPPPVAMRLYASNRIYCNDVIPLPCHPNPTKGMWGNSDQSLESCFDITEIQSQYSRSASLVLCDVGVIVVPSRVLCALAECQMLPYTFSFQYHHIHTSHITRPSLRLGIH</sequence>
<comment type="caution">
    <text evidence="1">The sequence shown here is derived from an EMBL/GenBank/DDBJ whole genome shotgun (WGS) entry which is preliminary data.</text>
</comment>
<dbReference type="Proteomes" id="UP000813824">
    <property type="component" value="Unassembled WGS sequence"/>
</dbReference>
<name>A0A8K0UTY7_9AGAR</name>
<gene>
    <name evidence="1" type="ORF">BXZ70DRAFT_595079</name>
</gene>